<protein>
    <submittedName>
        <fullName evidence="1">Uncharacterized protein</fullName>
    </submittedName>
</protein>
<sequence>MPISEAAQRAWKAGTAVLTFATSYYCIFHVEYGQRDHCFTGIQRWYWGKIDGMLGIEKEKVKQNADGNDAGSSR</sequence>
<proteinExistence type="predicted"/>
<evidence type="ECO:0000313" key="1">
    <source>
        <dbReference type="EMBL" id="KAL3801591.1"/>
    </source>
</evidence>
<dbReference type="AlphaFoldDB" id="A0ABD3QPT1"/>
<reference evidence="1 2" key="1">
    <citation type="submission" date="2024-10" db="EMBL/GenBank/DDBJ databases">
        <title>Updated reference genomes for cyclostephanoid diatoms.</title>
        <authorList>
            <person name="Roberts W.R."/>
            <person name="Alverson A.J."/>
        </authorList>
    </citation>
    <scope>NUCLEOTIDE SEQUENCE [LARGE SCALE GENOMIC DNA]</scope>
    <source>
        <strain evidence="1 2">AJA010-31</strain>
    </source>
</reference>
<name>A0ABD3QPT1_9STRA</name>
<dbReference type="Proteomes" id="UP001530400">
    <property type="component" value="Unassembled WGS sequence"/>
</dbReference>
<comment type="caution">
    <text evidence="1">The sequence shown here is derived from an EMBL/GenBank/DDBJ whole genome shotgun (WGS) entry which is preliminary data.</text>
</comment>
<keyword evidence="2" id="KW-1185">Reference proteome</keyword>
<dbReference type="EMBL" id="JALLPJ020000131">
    <property type="protein sequence ID" value="KAL3801591.1"/>
    <property type="molecule type" value="Genomic_DNA"/>
</dbReference>
<organism evidence="1 2">
    <name type="scientific">Cyclotella atomus</name>
    <dbReference type="NCBI Taxonomy" id="382360"/>
    <lineage>
        <taxon>Eukaryota</taxon>
        <taxon>Sar</taxon>
        <taxon>Stramenopiles</taxon>
        <taxon>Ochrophyta</taxon>
        <taxon>Bacillariophyta</taxon>
        <taxon>Coscinodiscophyceae</taxon>
        <taxon>Thalassiosirophycidae</taxon>
        <taxon>Stephanodiscales</taxon>
        <taxon>Stephanodiscaceae</taxon>
        <taxon>Cyclotella</taxon>
    </lineage>
</organism>
<accession>A0ABD3QPT1</accession>
<evidence type="ECO:0000313" key="2">
    <source>
        <dbReference type="Proteomes" id="UP001530400"/>
    </source>
</evidence>
<gene>
    <name evidence="1" type="ORF">ACHAWO_001396</name>
</gene>